<evidence type="ECO:0000313" key="2">
    <source>
        <dbReference type="Proteomes" id="UP000237934"/>
    </source>
</evidence>
<evidence type="ECO:0000313" key="1">
    <source>
        <dbReference type="EMBL" id="PQF21701.1"/>
    </source>
</evidence>
<dbReference type="EMBL" id="PUAP01000041">
    <property type="protein sequence ID" value="PQF21701.1"/>
    <property type="molecule type" value="Genomic_DNA"/>
</dbReference>
<evidence type="ECO:0008006" key="3">
    <source>
        <dbReference type="Google" id="ProtNLM"/>
    </source>
</evidence>
<dbReference type="RefSeq" id="WP_104872451.1">
    <property type="nucleotide sequence ID" value="NZ_PUAP01000041.1"/>
</dbReference>
<gene>
    <name evidence="1" type="ORF">CUS89_13130</name>
</gene>
<comment type="caution">
    <text evidence="1">The sequence shown here is derived from an EMBL/GenBank/DDBJ whole genome shotgun (WGS) entry which is preliminary data.</text>
</comment>
<dbReference type="Proteomes" id="UP000237934">
    <property type="component" value="Unassembled WGS sequence"/>
</dbReference>
<organism evidence="1 2">
    <name type="scientific">Enterococcus mundtii</name>
    <dbReference type="NCBI Taxonomy" id="53346"/>
    <lineage>
        <taxon>Bacteria</taxon>
        <taxon>Bacillati</taxon>
        <taxon>Bacillota</taxon>
        <taxon>Bacilli</taxon>
        <taxon>Lactobacillales</taxon>
        <taxon>Enterococcaceae</taxon>
        <taxon>Enterococcus</taxon>
    </lineage>
</organism>
<dbReference type="Gene3D" id="3.40.630.30">
    <property type="match status" value="1"/>
</dbReference>
<accession>A0A2S7RQ00</accession>
<proteinExistence type="predicted"/>
<reference evidence="1 2" key="1">
    <citation type="journal article" date="2018" name="Pathog. Dis.">
        <title>Whole-genome sequencing based characterization of antimicrobial resistance in Enterococcus.</title>
        <authorList>
            <person name="Tyson G."/>
        </authorList>
    </citation>
    <scope>NUCLEOTIDE SEQUENCE [LARGE SCALE GENOMIC DNA]</scope>
    <source>
        <strain evidence="1 2">CVM N55263</strain>
    </source>
</reference>
<sequence length="158" mass="18047">MTEFLKHDAIQKELYHATRTYLIFKDETQEHLLGFFTLAIKDLDISKLEIKEKKKLVFNGKSPSKVGVAPSYLIAHVAKNDYFSKEFSGVKIIEEALLIVDDARRSIGGKLIILDSICIPKIMDLYKQFGFREIGETFISQIGQELQLMVLSMPNSFD</sequence>
<dbReference type="AlphaFoldDB" id="A0A2S7RQ00"/>
<protein>
    <recommendedName>
        <fullName evidence="3">GNAT family N-acetyltransferase</fullName>
    </recommendedName>
</protein>
<name>A0A2S7RQ00_ENTMU</name>